<sequence>MLVISINPKVVGGCSKKLQREISSFTCIVCDNTSAVGVLRYQVELSVSGQTDETVLVAFDVEMTKLTNIQAAEADHILGVGVNAHVDNELPEFIADIVGKTFIFQLKEVTMVLLMICLERIQ</sequence>
<proteinExistence type="predicted"/>
<comment type="caution">
    <text evidence="2">The sequence shown here is derived from an EMBL/GenBank/DDBJ whole genome shotgun (WGS) entry which is preliminary data.</text>
</comment>
<dbReference type="InterPro" id="IPR012340">
    <property type="entry name" value="NA-bd_OB-fold"/>
</dbReference>
<accession>A0ABQ7LUE2</accession>
<reference evidence="2 3" key="1">
    <citation type="submission" date="2021-03" db="EMBL/GenBank/DDBJ databases">
        <authorList>
            <person name="King G.J."/>
            <person name="Bancroft I."/>
            <person name="Baten A."/>
            <person name="Bloomfield J."/>
            <person name="Borpatragohain P."/>
            <person name="He Z."/>
            <person name="Irish N."/>
            <person name="Irwin J."/>
            <person name="Liu K."/>
            <person name="Mauleon R.P."/>
            <person name="Moore J."/>
            <person name="Morris R."/>
            <person name="Ostergaard L."/>
            <person name="Wang B."/>
            <person name="Wells R."/>
        </authorList>
    </citation>
    <scope>NUCLEOTIDE SEQUENCE [LARGE SCALE GENOMIC DNA]</scope>
    <source>
        <strain evidence="2">R-o-18</strain>
        <tissue evidence="2">Leaf</tissue>
    </source>
</reference>
<gene>
    <name evidence="2" type="primary">A08g509440.1_BraROA</name>
    <name evidence="2" type="ORF">IGI04_031721</name>
</gene>
<dbReference type="Pfam" id="PF08646">
    <property type="entry name" value="Rep_fac-A_C"/>
    <property type="match status" value="1"/>
</dbReference>
<keyword evidence="3" id="KW-1185">Reference proteome</keyword>
<evidence type="ECO:0000259" key="1">
    <source>
        <dbReference type="Pfam" id="PF08646"/>
    </source>
</evidence>
<protein>
    <recommendedName>
        <fullName evidence="1">Replication factor A C-terminal domain-containing protein</fullName>
    </recommendedName>
</protein>
<evidence type="ECO:0000313" key="2">
    <source>
        <dbReference type="EMBL" id="KAG5390180.1"/>
    </source>
</evidence>
<dbReference type="InterPro" id="IPR013955">
    <property type="entry name" value="Rep_factor-A_C"/>
</dbReference>
<evidence type="ECO:0000313" key="3">
    <source>
        <dbReference type="Proteomes" id="UP000823674"/>
    </source>
</evidence>
<organism evidence="2 3">
    <name type="scientific">Brassica rapa subsp. trilocularis</name>
    <dbReference type="NCBI Taxonomy" id="1813537"/>
    <lineage>
        <taxon>Eukaryota</taxon>
        <taxon>Viridiplantae</taxon>
        <taxon>Streptophyta</taxon>
        <taxon>Embryophyta</taxon>
        <taxon>Tracheophyta</taxon>
        <taxon>Spermatophyta</taxon>
        <taxon>Magnoliopsida</taxon>
        <taxon>eudicotyledons</taxon>
        <taxon>Gunneridae</taxon>
        <taxon>Pentapetalae</taxon>
        <taxon>rosids</taxon>
        <taxon>malvids</taxon>
        <taxon>Brassicales</taxon>
        <taxon>Brassicaceae</taxon>
        <taxon>Brassiceae</taxon>
        <taxon>Brassica</taxon>
    </lineage>
</organism>
<dbReference type="SUPFAM" id="SSF50249">
    <property type="entry name" value="Nucleic acid-binding proteins"/>
    <property type="match status" value="1"/>
</dbReference>
<dbReference type="Proteomes" id="UP000823674">
    <property type="component" value="Chromosome A08"/>
</dbReference>
<dbReference type="EMBL" id="JADBGQ010000007">
    <property type="protein sequence ID" value="KAG5390180.1"/>
    <property type="molecule type" value="Genomic_DNA"/>
</dbReference>
<dbReference type="Gene3D" id="2.40.50.140">
    <property type="entry name" value="Nucleic acid-binding proteins"/>
    <property type="match status" value="1"/>
</dbReference>
<name>A0ABQ7LUE2_BRACM</name>
<feature type="domain" description="Replication factor A C-terminal" evidence="1">
    <location>
        <begin position="13"/>
        <end position="107"/>
    </location>
</feature>